<reference evidence="1" key="1">
    <citation type="submission" date="2020-06" db="EMBL/GenBank/DDBJ databases">
        <authorList>
            <person name="Li T."/>
            <person name="Hu X."/>
            <person name="Zhang T."/>
            <person name="Song X."/>
            <person name="Zhang H."/>
            <person name="Dai N."/>
            <person name="Sheng W."/>
            <person name="Hou X."/>
            <person name="Wei L."/>
        </authorList>
    </citation>
    <scope>NUCLEOTIDE SEQUENCE</scope>
    <source>
        <strain evidence="1">KEN1</strain>
        <tissue evidence="1">Leaf</tissue>
    </source>
</reference>
<accession>A0AAW2XTK4</accession>
<protein>
    <submittedName>
        <fullName evidence="1">Uncharacterized protein</fullName>
    </submittedName>
</protein>
<dbReference type="InterPro" id="IPR043502">
    <property type="entry name" value="DNA/RNA_pol_sf"/>
</dbReference>
<gene>
    <name evidence="1" type="ORF">Slati_0902800</name>
</gene>
<sequence length="103" mass="12092">MELLLVKFLRKNVNMFAWSASDFQGISLEVIEHSLNVDLHKIPVRQKGRNFGRERNLVIENEVNKLLEAGYVQEVQYTEWLANVVIVPKPGGKWRNVHRFHRP</sequence>
<dbReference type="SUPFAM" id="SSF56672">
    <property type="entry name" value="DNA/RNA polymerases"/>
    <property type="match status" value="1"/>
</dbReference>
<comment type="caution">
    <text evidence="1">The sequence shown here is derived from an EMBL/GenBank/DDBJ whole genome shotgun (WGS) entry which is preliminary data.</text>
</comment>
<dbReference type="Gene3D" id="3.10.10.10">
    <property type="entry name" value="HIV Type 1 Reverse Transcriptase, subunit A, domain 1"/>
    <property type="match status" value="1"/>
</dbReference>
<organism evidence="1">
    <name type="scientific">Sesamum latifolium</name>
    <dbReference type="NCBI Taxonomy" id="2727402"/>
    <lineage>
        <taxon>Eukaryota</taxon>
        <taxon>Viridiplantae</taxon>
        <taxon>Streptophyta</taxon>
        <taxon>Embryophyta</taxon>
        <taxon>Tracheophyta</taxon>
        <taxon>Spermatophyta</taxon>
        <taxon>Magnoliopsida</taxon>
        <taxon>eudicotyledons</taxon>
        <taxon>Gunneridae</taxon>
        <taxon>Pentapetalae</taxon>
        <taxon>asterids</taxon>
        <taxon>lamiids</taxon>
        <taxon>Lamiales</taxon>
        <taxon>Pedaliaceae</taxon>
        <taxon>Sesamum</taxon>
    </lineage>
</organism>
<dbReference type="AlphaFoldDB" id="A0AAW2XTK4"/>
<proteinExistence type="predicted"/>
<reference evidence="1" key="2">
    <citation type="journal article" date="2024" name="Plant">
        <title>Genomic evolution and insights into agronomic trait innovations of Sesamum species.</title>
        <authorList>
            <person name="Miao H."/>
            <person name="Wang L."/>
            <person name="Qu L."/>
            <person name="Liu H."/>
            <person name="Sun Y."/>
            <person name="Le M."/>
            <person name="Wang Q."/>
            <person name="Wei S."/>
            <person name="Zheng Y."/>
            <person name="Lin W."/>
            <person name="Duan Y."/>
            <person name="Cao H."/>
            <person name="Xiong S."/>
            <person name="Wang X."/>
            <person name="Wei L."/>
            <person name="Li C."/>
            <person name="Ma Q."/>
            <person name="Ju M."/>
            <person name="Zhao R."/>
            <person name="Li G."/>
            <person name="Mu C."/>
            <person name="Tian Q."/>
            <person name="Mei H."/>
            <person name="Zhang T."/>
            <person name="Gao T."/>
            <person name="Zhang H."/>
        </authorList>
    </citation>
    <scope>NUCLEOTIDE SEQUENCE</scope>
    <source>
        <strain evidence="1">KEN1</strain>
    </source>
</reference>
<evidence type="ECO:0000313" key="1">
    <source>
        <dbReference type="EMBL" id="KAL0455636.1"/>
    </source>
</evidence>
<dbReference type="EMBL" id="JACGWN010000003">
    <property type="protein sequence ID" value="KAL0455636.1"/>
    <property type="molecule type" value="Genomic_DNA"/>
</dbReference>
<name>A0AAW2XTK4_9LAMI</name>